<dbReference type="GO" id="GO:0004252">
    <property type="term" value="F:serine-type endopeptidase activity"/>
    <property type="evidence" value="ECO:0007669"/>
    <property type="project" value="InterPro"/>
</dbReference>
<protein>
    <submittedName>
        <fullName evidence="9">Rhomboid family intramembrane serine protease</fullName>
    </submittedName>
</protein>
<accession>A0A7C4GGK6</accession>
<feature type="transmembrane region" description="Helical" evidence="7">
    <location>
        <begin position="156"/>
        <end position="180"/>
    </location>
</feature>
<evidence type="ECO:0000256" key="7">
    <source>
        <dbReference type="SAM" id="Phobius"/>
    </source>
</evidence>
<feature type="transmembrane region" description="Helical" evidence="7">
    <location>
        <begin position="125"/>
        <end position="144"/>
    </location>
</feature>
<proteinExistence type="inferred from homology"/>
<comment type="similarity">
    <text evidence="2">Belongs to the peptidase S54 family.</text>
</comment>
<dbReference type="FunFam" id="1.20.1540.10:FF:000027">
    <property type="entry name" value="Rhomboid family intramembrane serine protease"/>
    <property type="match status" value="1"/>
</dbReference>
<gene>
    <name evidence="9" type="ORF">ENS41_05205</name>
</gene>
<feature type="transmembrane region" description="Helical" evidence="7">
    <location>
        <begin position="15"/>
        <end position="32"/>
    </location>
</feature>
<feature type="transmembrane region" description="Helical" evidence="7">
    <location>
        <begin position="192"/>
        <end position="212"/>
    </location>
</feature>
<keyword evidence="4" id="KW-0378">Hydrolase</keyword>
<evidence type="ECO:0000313" key="9">
    <source>
        <dbReference type="EMBL" id="HGK28335.1"/>
    </source>
</evidence>
<dbReference type="InterPro" id="IPR022764">
    <property type="entry name" value="Peptidase_S54_rhomboid_dom"/>
</dbReference>
<dbReference type="Pfam" id="PF01694">
    <property type="entry name" value="Rhomboid"/>
    <property type="match status" value="1"/>
</dbReference>
<dbReference type="InterPro" id="IPR050925">
    <property type="entry name" value="Rhomboid_protease_S54"/>
</dbReference>
<reference evidence="9" key="1">
    <citation type="journal article" date="2020" name="mSystems">
        <title>Genome- and Community-Level Interaction Insights into Carbon Utilization and Element Cycling Functions of Hydrothermarchaeota in Hydrothermal Sediment.</title>
        <authorList>
            <person name="Zhou Z."/>
            <person name="Liu Y."/>
            <person name="Xu W."/>
            <person name="Pan J."/>
            <person name="Luo Z.H."/>
            <person name="Li M."/>
        </authorList>
    </citation>
    <scope>NUCLEOTIDE SEQUENCE [LARGE SCALE GENOMIC DNA]</scope>
    <source>
        <strain evidence="9">SpSt-488</strain>
    </source>
</reference>
<feature type="transmembrane region" description="Helical" evidence="7">
    <location>
        <begin position="99"/>
        <end position="119"/>
    </location>
</feature>
<dbReference type="GO" id="GO:0016020">
    <property type="term" value="C:membrane"/>
    <property type="evidence" value="ECO:0007669"/>
    <property type="project" value="UniProtKB-SubCell"/>
</dbReference>
<dbReference type="Gene3D" id="1.20.1540.10">
    <property type="entry name" value="Rhomboid-like"/>
    <property type="match status" value="1"/>
</dbReference>
<evidence type="ECO:0000256" key="6">
    <source>
        <dbReference type="ARBA" id="ARBA00023136"/>
    </source>
</evidence>
<evidence type="ECO:0000256" key="4">
    <source>
        <dbReference type="ARBA" id="ARBA00022801"/>
    </source>
</evidence>
<keyword evidence="5 7" id="KW-1133">Transmembrane helix</keyword>
<dbReference type="EMBL" id="DSUT01000106">
    <property type="protein sequence ID" value="HGK28335.1"/>
    <property type="molecule type" value="Genomic_DNA"/>
</dbReference>
<keyword evidence="3 7" id="KW-0812">Transmembrane</keyword>
<name>A0A7C4GGK6_UNCW3</name>
<keyword evidence="9" id="KW-0645">Protease</keyword>
<evidence type="ECO:0000256" key="3">
    <source>
        <dbReference type="ARBA" id="ARBA00022692"/>
    </source>
</evidence>
<evidence type="ECO:0000256" key="5">
    <source>
        <dbReference type="ARBA" id="ARBA00022989"/>
    </source>
</evidence>
<dbReference type="InterPro" id="IPR035952">
    <property type="entry name" value="Rhomboid-like_sf"/>
</dbReference>
<keyword evidence="6 7" id="KW-0472">Membrane</keyword>
<feature type="domain" description="Peptidase S54 rhomboid" evidence="8">
    <location>
        <begin position="61"/>
        <end position="214"/>
    </location>
</feature>
<dbReference type="GO" id="GO:0006508">
    <property type="term" value="P:proteolysis"/>
    <property type="evidence" value="ECO:0007669"/>
    <property type="project" value="UniProtKB-KW"/>
</dbReference>
<dbReference type="SUPFAM" id="SSF144091">
    <property type="entry name" value="Rhomboid-like"/>
    <property type="match status" value="1"/>
</dbReference>
<comment type="subcellular location">
    <subcellularLocation>
        <location evidence="1">Membrane</location>
        <topology evidence="1">Multi-pass membrane protein</topology>
    </subcellularLocation>
</comment>
<feature type="transmembrane region" description="Helical" evidence="7">
    <location>
        <begin position="62"/>
        <end position="87"/>
    </location>
</feature>
<evidence type="ECO:0000259" key="8">
    <source>
        <dbReference type="Pfam" id="PF01694"/>
    </source>
</evidence>
<evidence type="ECO:0000256" key="1">
    <source>
        <dbReference type="ARBA" id="ARBA00004141"/>
    </source>
</evidence>
<sequence>MIPLYDDIRSRRRPYVNYCLIAACTLVWIIQFRSQLAGEGLFDQMILQYGMIPQNILAGQRLWTLVTSIFLHGGWFHFLGNMLYLWIFGDNVEDAFGHLFYPLVYLFSGVAGNGLQLTLSANTTIPTIGASGAISGVLGAYFVLYPRAQVVTLIPFFIFLRIVRLPAAVLLGFWILFQVISGCGSIGRTGGGVAYLAHVGGFAAGLLCGLLVRRRVQRPWYEIE</sequence>
<dbReference type="PANTHER" id="PTHR43731">
    <property type="entry name" value="RHOMBOID PROTEASE"/>
    <property type="match status" value="1"/>
</dbReference>
<dbReference type="PANTHER" id="PTHR43731:SF14">
    <property type="entry name" value="PRESENILIN-ASSOCIATED RHOMBOID-LIKE PROTEIN, MITOCHONDRIAL"/>
    <property type="match status" value="1"/>
</dbReference>
<dbReference type="AlphaFoldDB" id="A0A7C4GGK6"/>
<evidence type="ECO:0000256" key="2">
    <source>
        <dbReference type="ARBA" id="ARBA00009045"/>
    </source>
</evidence>
<comment type="caution">
    <text evidence="9">The sequence shown here is derived from an EMBL/GenBank/DDBJ whole genome shotgun (WGS) entry which is preliminary data.</text>
</comment>
<organism evidence="9">
    <name type="scientific">candidate division WOR-3 bacterium</name>
    <dbReference type="NCBI Taxonomy" id="2052148"/>
    <lineage>
        <taxon>Bacteria</taxon>
        <taxon>Bacteria division WOR-3</taxon>
    </lineage>
</organism>